<evidence type="ECO:0000313" key="2">
    <source>
        <dbReference type="EMBL" id="MEE2032747.1"/>
    </source>
</evidence>
<dbReference type="InterPro" id="IPR052164">
    <property type="entry name" value="Anthracycline_SecMetBiosynth"/>
</dbReference>
<evidence type="ECO:0000313" key="3">
    <source>
        <dbReference type="Proteomes" id="UP001331936"/>
    </source>
</evidence>
<dbReference type="InterPro" id="IPR004360">
    <property type="entry name" value="Glyas_Fos-R_dOase_dom"/>
</dbReference>
<dbReference type="Pfam" id="PF00903">
    <property type="entry name" value="Glyoxalase"/>
    <property type="match status" value="2"/>
</dbReference>
<dbReference type="RefSeq" id="WP_330152165.1">
    <property type="nucleotide sequence ID" value="NZ_JAUZMZ010000054.1"/>
</dbReference>
<evidence type="ECO:0000259" key="1">
    <source>
        <dbReference type="PROSITE" id="PS51819"/>
    </source>
</evidence>
<protein>
    <submittedName>
        <fullName evidence="2">VOC family protein</fullName>
    </submittedName>
</protein>
<feature type="domain" description="VOC" evidence="1">
    <location>
        <begin position="139"/>
        <end position="255"/>
    </location>
</feature>
<organism evidence="2 3">
    <name type="scientific">Rhodococcus chondri</name>
    <dbReference type="NCBI Taxonomy" id="3065941"/>
    <lineage>
        <taxon>Bacteria</taxon>
        <taxon>Bacillati</taxon>
        <taxon>Actinomycetota</taxon>
        <taxon>Actinomycetes</taxon>
        <taxon>Mycobacteriales</taxon>
        <taxon>Nocardiaceae</taxon>
        <taxon>Rhodococcus</taxon>
    </lineage>
</organism>
<dbReference type="PROSITE" id="PS51819">
    <property type="entry name" value="VOC"/>
    <property type="match status" value="2"/>
</dbReference>
<dbReference type="CDD" id="cd07247">
    <property type="entry name" value="SgaA_N_like"/>
    <property type="match status" value="2"/>
</dbReference>
<comment type="caution">
    <text evidence="2">The sequence shown here is derived from an EMBL/GenBank/DDBJ whole genome shotgun (WGS) entry which is preliminary data.</text>
</comment>
<dbReference type="InterPro" id="IPR037523">
    <property type="entry name" value="VOC_core"/>
</dbReference>
<dbReference type="Proteomes" id="UP001331936">
    <property type="component" value="Unassembled WGS sequence"/>
</dbReference>
<gene>
    <name evidence="2" type="ORF">Q8814_11585</name>
</gene>
<keyword evidence="3" id="KW-1185">Reference proteome</keyword>
<reference evidence="2 3" key="1">
    <citation type="submission" date="2023-08" db="EMBL/GenBank/DDBJ databases">
        <authorList>
            <person name="Girao M."/>
            <person name="Carvalho M.F."/>
        </authorList>
    </citation>
    <scope>NUCLEOTIDE SEQUENCE [LARGE SCALE GENOMIC DNA]</scope>
    <source>
        <strain evidence="2 3">CC-R104</strain>
    </source>
</reference>
<dbReference type="EMBL" id="JAUZMZ010000054">
    <property type="protein sequence ID" value="MEE2032747.1"/>
    <property type="molecule type" value="Genomic_DNA"/>
</dbReference>
<dbReference type="SUPFAM" id="SSF54593">
    <property type="entry name" value="Glyoxalase/Bleomycin resistance protein/Dihydroxybiphenyl dioxygenase"/>
    <property type="match status" value="2"/>
</dbReference>
<dbReference type="InterPro" id="IPR029068">
    <property type="entry name" value="Glyas_Bleomycin-R_OHBP_Dase"/>
</dbReference>
<dbReference type="Gene3D" id="3.10.180.10">
    <property type="entry name" value="2,3-Dihydroxybiphenyl 1,2-Dioxygenase, domain 1"/>
    <property type="match status" value="2"/>
</dbReference>
<name>A0ABU7JRU3_9NOCA</name>
<accession>A0ABU7JRU3</accession>
<feature type="domain" description="VOC" evidence="1">
    <location>
        <begin position="10"/>
        <end position="125"/>
    </location>
</feature>
<dbReference type="PANTHER" id="PTHR33993">
    <property type="entry name" value="GLYOXALASE-RELATED"/>
    <property type="match status" value="1"/>
</dbReference>
<dbReference type="PANTHER" id="PTHR33993:SF14">
    <property type="entry name" value="GB|AAF24581.1"/>
    <property type="match status" value="1"/>
</dbReference>
<sequence>MPEATYRTGTPVWTDLTSSDPQRIIPFYTELFGWGAEDGGDPQYGGYVTFTLHGKPVAGLGPQQEGNPYGNLWTVYIASDDASATAGKAAAAGGQVMLPAMQVGDQGTLALLADPAGAVVGLWQPDQHAGFAYQDEPGAPVWFETMSRNFPAALDFYRNVFEWDYTTEADTDDFRYSTATIDGSPVAGVMDAARFLPEGVPSFWQFYIGVGNADATVEAATRLGGSVVEAPQDSPYGRIATIADPLGAMLRIDEPPAGN</sequence>
<proteinExistence type="predicted"/>